<keyword evidence="2" id="KW-0479">Metal-binding</keyword>
<dbReference type="Pfam" id="PF01412">
    <property type="entry name" value="ArfGap"/>
    <property type="match status" value="1"/>
</dbReference>
<feature type="region of interest" description="Disordered" evidence="6">
    <location>
        <begin position="331"/>
        <end position="351"/>
    </location>
</feature>
<evidence type="ECO:0000313" key="8">
    <source>
        <dbReference type="Proteomes" id="UP000038045"/>
    </source>
</evidence>
<dbReference type="PANTHER" id="PTHR46395">
    <property type="entry name" value="ADP-RIBOSYLATION FACTOR GTPASE-ACTIVATING PROTEIN 1"/>
    <property type="match status" value="1"/>
</dbReference>
<proteinExistence type="predicted"/>
<organism evidence="8 9">
    <name type="scientific">Parastrongyloides trichosuri</name>
    <name type="common">Possum-specific nematode worm</name>
    <dbReference type="NCBI Taxonomy" id="131310"/>
    <lineage>
        <taxon>Eukaryota</taxon>
        <taxon>Metazoa</taxon>
        <taxon>Ecdysozoa</taxon>
        <taxon>Nematoda</taxon>
        <taxon>Chromadorea</taxon>
        <taxon>Rhabditida</taxon>
        <taxon>Tylenchina</taxon>
        <taxon>Panagrolaimomorpha</taxon>
        <taxon>Strongyloidoidea</taxon>
        <taxon>Strongyloididae</taxon>
        <taxon>Parastrongyloides</taxon>
    </lineage>
</organism>
<dbReference type="SMART" id="SM00105">
    <property type="entry name" value="ArfGap"/>
    <property type="match status" value="1"/>
</dbReference>
<feature type="domain" description="Arf-GAP" evidence="7">
    <location>
        <begin position="7"/>
        <end position="124"/>
    </location>
</feature>
<dbReference type="GO" id="GO:0032012">
    <property type="term" value="P:regulation of ARF protein signal transduction"/>
    <property type="evidence" value="ECO:0007669"/>
    <property type="project" value="TreeGrafter"/>
</dbReference>
<evidence type="ECO:0000256" key="6">
    <source>
        <dbReference type="SAM" id="MobiDB-lite"/>
    </source>
</evidence>
<dbReference type="PRINTS" id="PR00405">
    <property type="entry name" value="REVINTRACTNG"/>
</dbReference>
<evidence type="ECO:0000256" key="2">
    <source>
        <dbReference type="ARBA" id="ARBA00022723"/>
    </source>
</evidence>
<name>A0A0N4ZUF0_PARTI</name>
<dbReference type="CDD" id="cd08830">
    <property type="entry name" value="ArfGap_ArfGap1"/>
    <property type="match status" value="1"/>
</dbReference>
<evidence type="ECO:0000256" key="3">
    <source>
        <dbReference type="ARBA" id="ARBA00022771"/>
    </source>
</evidence>
<dbReference type="GO" id="GO:0005096">
    <property type="term" value="F:GTPase activator activity"/>
    <property type="evidence" value="ECO:0007669"/>
    <property type="project" value="UniProtKB-KW"/>
</dbReference>
<dbReference type="InterPro" id="IPR038508">
    <property type="entry name" value="ArfGAP_dom_sf"/>
</dbReference>
<dbReference type="InterPro" id="IPR037278">
    <property type="entry name" value="ARFGAP/RecO"/>
</dbReference>
<dbReference type="AlphaFoldDB" id="A0A0N4ZUF0"/>
<dbReference type="GO" id="GO:0030100">
    <property type="term" value="P:regulation of endocytosis"/>
    <property type="evidence" value="ECO:0007669"/>
    <property type="project" value="TreeGrafter"/>
</dbReference>
<sequence>MASPRTRGILKSLRPLDENNLCFECGAPNPQWVSVSYGIWICLDCSGKHRGLGVHLSFVRSVTMDKWKDRELMKMQSGGNAKAKEFFENQPDYRENWTIQEKYNSKAAALLRDKINTEADGNEWNINNSPANNYIPTTISQLSSKQSSTSNSRSSINCSSNTSNVWSDNNSYNSYNNPDIDNSSKYQGFGNNADYGKKEDDLLSGAMNSLSLGWGFLTKAATQGAEMAKEITVQAAAKASELSNQNDKNILSGLGDSFTTLTTKASEISSKGLEGLSNIVKSSSIQGFAGALKSQYEDLTTPVSEKNFGTEIGKDTLSYNSNDISEFDYSYEKEEELPKPEKKITKNGKKKNKTNENLIDLDFDNVTSFGSTENSLKQKKIKSIPKVKTPEDDVWDMLNN</sequence>
<keyword evidence="4" id="KW-0862">Zinc</keyword>
<keyword evidence="3 5" id="KW-0863">Zinc-finger</keyword>
<dbReference type="WBParaSite" id="PTRK_0001221300.1">
    <property type="protein sequence ID" value="PTRK_0001221300.1"/>
    <property type="gene ID" value="PTRK_0001221300"/>
</dbReference>
<dbReference type="InterPro" id="IPR001164">
    <property type="entry name" value="ArfGAP_dom"/>
</dbReference>
<evidence type="ECO:0000313" key="9">
    <source>
        <dbReference type="WBParaSite" id="PTRK_0001221300.1"/>
    </source>
</evidence>
<dbReference type="GO" id="GO:0000139">
    <property type="term" value="C:Golgi membrane"/>
    <property type="evidence" value="ECO:0007669"/>
    <property type="project" value="TreeGrafter"/>
</dbReference>
<evidence type="ECO:0000256" key="1">
    <source>
        <dbReference type="ARBA" id="ARBA00022468"/>
    </source>
</evidence>
<dbReference type="FunFam" id="1.10.220.150:FF:000014">
    <property type="entry name" value="ADP-ribosylation factor GTPase-activating protein"/>
    <property type="match status" value="1"/>
</dbReference>
<dbReference type="PROSITE" id="PS50115">
    <property type="entry name" value="ARFGAP"/>
    <property type="match status" value="1"/>
</dbReference>
<dbReference type="PANTHER" id="PTHR46395:SF1">
    <property type="entry name" value="ADP-RIBOSYLATION FACTOR GTPASE-ACTIVATING PROTEIN 1"/>
    <property type="match status" value="1"/>
</dbReference>
<dbReference type="SUPFAM" id="SSF57863">
    <property type="entry name" value="ArfGap/RecO-like zinc finger"/>
    <property type="match status" value="1"/>
</dbReference>
<reference evidence="9" key="1">
    <citation type="submission" date="2017-02" db="UniProtKB">
        <authorList>
            <consortium name="WormBaseParasite"/>
        </authorList>
    </citation>
    <scope>IDENTIFICATION</scope>
</reference>
<accession>A0A0N4ZUF0</accession>
<feature type="compositionally biased region" description="Basic and acidic residues" evidence="6">
    <location>
        <begin position="331"/>
        <end position="344"/>
    </location>
</feature>
<evidence type="ECO:0000256" key="4">
    <source>
        <dbReference type="ARBA" id="ARBA00022833"/>
    </source>
</evidence>
<protein>
    <submittedName>
        <fullName evidence="9">Arf-GAP domain-containing protein</fullName>
    </submittedName>
</protein>
<keyword evidence="8" id="KW-1185">Reference proteome</keyword>
<dbReference type="STRING" id="131310.A0A0N4ZUF0"/>
<dbReference type="Proteomes" id="UP000038045">
    <property type="component" value="Unplaced"/>
</dbReference>
<evidence type="ECO:0000256" key="5">
    <source>
        <dbReference type="PROSITE-ProRule" id="PRU00288"/>
    </source>
</evidence>
<keyword evidence="1" id="KW-0343">GTPase activation</keyword>
<evidence type="ECO:0000259" key="7">
    <source>
        <dbReference type="PROSITE" id="PS50115"/>
    </source>
</evidence>
<dbReference type="GO" id="GO:0008270">
    <property type="term" value="F:zinc ion binding"/>
    <property type="evidence" value="ECO:0007669"/>
    <property type="project" value="UniProtKB-KW"/>
</dbReference>
<dbReference type="Gene3D" id="1.10.220.150">
    <property type="entry name" value="Arf GTPase activating protein"/>
    <property type="match status" value="1"/>
</dbReference>